<dbReference type="InterPro" id="IPR036397">
    <property type="entry name" value="RNaseH_sf"/>
</dbReference>
<organism evidence="5 6">
    <name type="scientific">Popillia japonica</name>
    <name type="common">Japanese beetle</name>
    <dbReference type="NCBI Taxonomy" id="7064"/>
    <lineage>
        <taxon>Eukaryota</taxon>
        <taxon>Metazoa</taxon>
        <taxon>Ecdysozoa</taxon>
        <taxon>Arthropoda</taxon>
        <taxon>Hexapoda</taxon>
        <taxon>Insecta</taxon>
        <taxon>Pterygota</taxon>
        <taxon>Neoptera</taxon>
        <taxon>Endopterygota</taxon>
        <taxon>Coleoptera</taxon>
        <taxon>Polyphaga</taxon>
        <taxon>Scarabaeiformia</taxon>
        <taxon>Scarabaeidae</taxon>
        <taxon>Rutelinae</taxon>
        <taxon>Popillia</taxon>
    </lineage>
</organism>
<keyword evidence="3" id="KW-0812">Transmembrane</keyword>
<dbReference type="GO" id="GO:0003676">
    <property type="term" value="F:nucleic acid binding"/>
    <property type="evidence" value="ECO:0007669"/>
    <property type="project" value="InterPro"/>
</dbReference>
<dbReference type="EC" id="2.7.7.49" evidence="1"/>
<dbReference type="Pfam" id="PF12259">
    <property type="entry name" value="Baculo_F"/>
    <property type="match status" value="1"/>
</dbReference>
<dbReference type="InterPro" id="IPR001584">
    <property type="entry name" value="Integrase_cat-core"/>
</dbReference>
<dbReference type="GO" id="GO:0042575">
    <property type="term" value="C:DNA polymerase complex"/>
    <property type="evidence" value="ECO:0007669"/>
    <property type="project" value="UniProtKB-ARBA"/>
</dbReference>
<keyword evidence="3" id="KW-1133">Transmembrane helix</keyword>
<name>A0AAW1ID33_POPJA</name>
<feature type="region of interest" description="Disordered" evidence="2">
    <location>
        <begin position="1287"/>
        <end position="1318"/>
    </location>
</feature>
<reference evidence="5 6" key="1">
    <citation type="journal article" date="2024" name="BMC Genomics">
        <title>De novo assembly and annotation of Popillia japonica's genome with initial clues to its potential as an invasive pest.</title>
        <authorList>
            <person name="Cucini C."/>
            <person name="Boschi S."/>
            <person name="Funari R."/>
            <person name="Cardaioli E."/>
            <person name="Iannotti N."/>
            <person name="Marturano G."/>
            <person name="Paoli F."/>
            <person name="Bruttini M."/>
            <person name="Carapelli A."/>
            <person name="Frati F."/>
            <person name="Nardi F."/>
        </authorList>
    </citation>
    <scope>NUCLEOTIDE SEQUENCE [LARGE SCALE GENOMIC DNA]</scope>
    <source>
        <strain evidence="5">DMR45628</strain>
    </source>
</reference>
<comment type="caution">
    <text evidence="5">The sequence shown here is derived from an EMBL/GenBank/DDBJ whole genome shotgun (WGS) entry which is preliminary data.</text>
</comment>
<dbReference type="Gene3D" id="3.10.10.10">
    <property type="entry name" value="HIV Type 1 Reverse Transcriptase, subunit A, domain 1"/>
    <property type="match status" value="1"/>
</dbReference>
<dbReference type="FunFam" id="1.10.340.70:FF:000001">
    <property type="entry name" value="Retrovirus-related Pol polyprotein from transposon gypsy-like Protein"/>
    <property type="match status" value="1"/>
</dbReference>
<dbReference type="EMBL" id="JASPKY010000648">
    <property type="protein sequence ID" value="KAK9687374.1"/>
    <property type="molecule type" value="Genomic_DNA"/>
</dbReference>
<dbReference type="InterPro" id="IPR050951">
    <property type="entry name" value="Retrovirus_Pol_polyprotein"/>
</dbReference>
<dbReference type="SUPFAM" id="SSF53098">
    <property type="entry name" value="Ribonuclease H-like"/>
    <property type="match status" value="1"/>
</dbReference>
<dbReference type="InterPro" id="IPR012337">
    <property type="entry name" value="RNaseH-like_sf"/>
</dbReference>
<sequence>MHVINADTNIPFDGLLGDDFFRGQEAKIDYSNSSISTKSFPFPIPVHRNTPQFPKSTLMLNPRTEMVSSIKIINPQNLKEGIVVSQQLGADNSILIPNAVVKVRNDNTAITTLINTSVTKQTIPCPELHIIPLPEQAYINKITTGNGSKIQPRSKLLDENLRLTHLNDEEVVSVRDICHEFHDIFHLPNDELTQTTSITHDIPTLDEKPTHTKSYRYPQVHKDEVRKQVDKMLKQGIIKPSTSPWSSPLWVVPKKLDASGERKWRVVIDYRRLNEKTIGDAYPLPNIEDILDQLGRINSNADGLSRLLPESDVTHINLTSTQEQNYNDFVKFHYLNQNTIVYEKENAPLGKIKDPIVILWSMDSDQSNEYSEYLNSNFDLSKLKPTLNNVSKLENKNQKCYLLHPTNFHFDKLEYKNLFESFKNFKKIIKEKNFVLVLPTKHTNIKPSQLYEMLEFIFPSNKIKIYNTTKTTPKNQDEIKKILIDNHDSKLSGHPGFHKTYRRIKDTYYWPSMKADIRKYVKNCQSCQINKTNFKPTRQPMEITSTSDKPFDRLAIDVVGPLPITEEGNRFIITAQDDLTKYSFATPVPNHESKTIAKTLTHIFTYFGIPKTILSDQGPDFMSQLIKDLSTLFKTHHISTTPYHPQTNGALERSHLTLKDYLKHYIKPSQTDWDEFIPFAMFSYNTSTHASTNYTPYELLFGHKAYLPSSITQEPVFRYTYDDYIQSLQNRLNISFKIAKENLINSKQRSKHYYDKRSNATEFKATGSAQKSNHVSFHCERTLELIKQRLTEIKTKDEILNHLSVKESHTRKRRGLIDGASYALKWLIGTPDADDANYYSGSINTLLEDNKQTQTLLKSQVQIISNTIQNFNNSVILLKQGEQQMNDNFHKISMLSNTLVDEVHQLKLETTITDQVTLLSTLSSKILDDYNEFIDAINLGKHNILSPRVITPKILFDELIKYKGESDLPIEPTPQNHENQTTFSYIEPNDDYLLISQAKTSFSYLQDLSSCEEYTHRHFICNDVFTSRRNDASTCELQLLSPHVKLIPSNCRTRNINAAFETWEYINNNQWLYVLHRPTTLTLVCEENKDGIEDVPLHNTGLIQLKGRCKGYTDTYVLQTSNQYFTDITHIVPQISITDDDCCLLSNETKKQAKLHLPAINFGNVDLSELKYASKKLNELDDIITDELEKPFKNSHRNWYSTSLAIIGALFSIIIFVNCCRWCGCWRLLGRLCCITRNPRNGDTCPLAIRNFVNCTFDSDLRKEYRGGSRDIVTYDNRRELARIQSTSFEEDDELHEARTPLTTMTSPSKPRRSTTPM</sequence>
<feature type="domain" description="Integrase catalytic" evidence="4">
    <location>
        <begin position="546"/>
        <end position="704"/>
    </location>
</feature>
<evidence type="ECO:0000256" key="2">
    <source>
        <dbReference type="SAM" id="MobiDB-lite"/>
    </source>
</evidence>
<evidence type="ECO:0000259" key="4">
    <source>
        <dbReference type="PROSITE" id="PS50994"/>
    </source>
</evidence>
<evidence type="ECO:0000313" key="6">
    <source>
        <dbReference type="Proteomes" id="UP001458880"/>
    </source>
</evidence>
<dbReference type="Gene3D" id="3.30.420.10">
    <property type="entry name" value="Ribonuclease H-like superfamily/Ribonuclease H"/>
    <property type="match status" value="1"/>
</dbReference>
<evidence type="ECO:0000313" key="5">
    <source>
        <dbReference type="EMBL" id="KAK9687374.1"/>
    </source>
</evidence>
<keyword evidence="6" id="KW-1185">Reference proteome</keyword>
<dbReference type="SUPFAM" id="SSF56672">
    <property type="entry name" value="DNA/RNA polymerases"/>
    <property type="match status" value="1"/>
</dbReference>
<gene>
    <name evidence="5" type="ORF">QE152_g36486</name>
</gene>
<dbReference type="InterPro" id="IPR043502">
    <property type="entry name" value="DNA/RNA_pol_sf"/>
</dbReference>
<evidence type="ECO:0000256" key="3">
    <source>
        <dbReference type="SAM" id="Phobius"/>
    </source>
</evidence>
<keyword evidence="3" id="KW-0472">Membrane</keyword>
<dbReference type="InterPro" id="IPR022048">
    <property type="entry name" value="Envelope_fusion-like"/>
</dbReference>
<dbReference type="GO" id="GO:0003964">
    <property type="term" value="F:RNA-directed DNA polymerase activity"/>
    <property type="evidence" value="ECO:0007669"/>
    <property type="project" value="UniProtKB-EC"/>
</dbReference>
<dbReference type="Gene3D" id="1.10.340.70">
    <property type="match status" value="1"/>
</dbReference>
<evidence type="ECO:0000256" key="1">
    <source>
        <dbReference type="ARBA" id="ARBA00012493"/>
    </source>
</evidence>
<dbReference type="GO" id="GO:0015074">
    <property type="term" value="P:DNA integration"/>
    <property type="evidence" value="ECO:0007669"/>
    <property type="project" value="InterPro"/>
</dbReference>
<dbReference type="Pfam" id="PF00665">
    <property type="entry name" value="rve"/>
    <property type="match status" value="1"/>
</dbReference>
<feature type="transmembrane region" description="Helical" evidence="3">
    <location>
        <begin position="1199"/>
        <end position="1219"/>
    </location>
</feature>
<dbReference type="PANTHER" id="PTHR37984">
    <property type="entry name" value="PROTEIN CBG26694"/>
    <property type="match status" value="1"/>
</dbReference>
<proteinExistence type="predicted"/>
<dbReference type="Proteomes" id="UP001458880">
    <property type="component" value="Unassembled WGS sequence"/>
</dbReference>
<dbReference type="InterPro" id="IPR041588">
    <property type="entry name" value="Integrase_H2C2"/>
</dbReference>
<protein>
    <recommendedName>
        <fullName evidence="1">RNA-directed DNA polymerase</fullName>
        <ecNumber evidence="1">2.7.7.49</ecNumber>
    </recommendedName>
</protein>
<accession>A0AAW1ID33</accession>
<dbReference type="PANTHER" id="PTHR37984:SF15">
    <property type="entry name" value="INTEGRASE CATALYTIC DOMAIN-CONTAINING PROTEIN"/>
    <property type="match status" value="1"/>
</dbReference>
<dbReference type="FunFam" id="3.30.420.10:FF:000032">
    <property type="entry name" value="Retrovirus-related Pol polyprotein from transposon 297-like Protein"/>
    <property type="match status" value="1"/>
</dbReference>
<feature type="compositionally biased region" description="Polar residues" evidence="2">
    <location>
        <begin position="1301"/>
        <end position="1318"/>
    </location>
</feature>
<dbReference type="PROSITE" id="PS50994">
    <property type="entry name" value="INTEGRASE"/>
    <property type="match status" value="1"/>
</dbReference>
<dbReference type="Pfam" id="PF17921">
    <property type="entry name" value="Integrase_H2C2"/>
    <property type="match status" value="1"/>
</dbReference>